<evidence type="ECO:0000256" key="3">
    <source>
        <dbReference type="ARBA" id="ARBA00023136"/>
    </source>
</evidence>
<dbReference type="PANTHER" id="PTHR34001">
    <property type="entry name" value="BLL7405 PROTEIN"/>
    <property type="match status" value="1"/>
</dbReference>
<comment type="caution">
    <text evidence="8">The sequence shown here is derived from an EMBL/GenBank/DDBJ whole genome shotgun (WGS) entry which is preliminary data.</text>
</comment>
<dbReference type="Gene3D" id="2.40.160.20">
    <property type="match status" value="1"/>
</dbReference>
<organism evidence="8 9">
    <name type="scientific">Pseudaminobacter soli</name>
    <name type="common">ex Li et al. 2025</name>
    <dbReference type="NCBI Taxonomy" id="1295366"/>
    <lineage>
        <taxon>Bacteria</taxon>
        <taxon>Pseudomonadati</taxon>
        <taxon>Pseudomonadota</taxon>
        <taxon>Alphaproteobacteria</taxon>
        <taxon>Hyphomicrobiales</taxon>
        <taxon>Phyllobacteriaceae</taxon>
        <taxon>Pseudaminobacter</taxon>
    </lineage>
</organism>
<feature type="chain" id="PRO_5015167431" evidence="6">
    <location>
        <begin position="23"/>
        <end position="255"/>
    </location>
</feature>
<dbReference type="OrthoDB" id="9815357at2"/>
<dbReference type="InterPro" id="IPR051692">
    <property type="entry name" value="OMP-like"/>
</dbReference>
<keyword evidence="2 6" id="KW-0732">Signal</keyword>
<dbReference type="SUPFAM" id="SSF56925">
    <property type="entry name" value="OMPA-like"/>
    <property type="match status" value="1"/>
</dbReference>
<name>A0A2P7SIM0_9HYPH</name>
<dbReference type="RefSeq" id="WP_106723513.1">
    <property type="nucleotide sequence ID" value="NZ_PXYL01000003.1"/>
</dbReference>
<comment type="subcellular location">
    <subcellularLocation>
        <location evidence="1">Cell outer membrane</location>
    </subcellularLocation>
</comment>
<dbReference type="GO" id="GO:0009279">
    <property type="term" value="C:cell outer membrane"/>
    <property type="evidence" value="ECO:0007669"/>
    <property type="project" value="UniProtKB-SubCell"/>
</dbReference>
<feature type="signal peptide" evidence="6">
    <location>
        <begin position="1"/>
        <end position="22"/>
    </location>
</feature>
<evidence type="ECO:0000256" key="5">
    <source>
        <dbReference type="ARBA" id="ARBA00038306"/>
    </source>
</evidence>
<protein>
    <submittedName>
        <fullName evidence="8">Porin family protein</fullName>
    </submittedName>
</protein>
<sequence length="255" mass="27991">MKLKYVGGIAIAATLFSSAAFAADVVVPEVIPVFSWTGAYVGVNLGYGGDKANHSFDVSGYYSRDEEQPDWHNVGNGELDFRTSGFLGGVQAGYNWQTDGWVLGVETDFQGANIKGETSFNIDMMGNDPINATISTKLDWYGTLRARAGVLGTERFLVYATGGLAYGRTKTSIDADIPDLNLNFHESRSKTKAGWTIGAGAEYAITDHLTFKTEYLYTDLGNSNVFDDNIDDFTRVSVDRKFKFHTVRAGLNYKF</sequence>
<feature type="domain" description="Outer membrane protein beta-barrel" evidence="7">
    <location>
        <begin position="10"/>
        <end position="255"/>
    </location>
</feature>
<dbReference type="PANTHER" id="PTHR34001:SF3">
    <property type="entry name" value="BLL7405 PROTEIN"/>
    <property type="match status" value="1"/>
</dbReference>
<evidence type="ECO:0000259" key="7">
    <source>
        <dbReference type="Pfam" id="PF13505"/>
    </source>
</evidence>
<keyword evidence="3" id="KW-0472">Membrane</keyword>
<evidence type="ECO:0000256" key="2">
    <source>
        <dbReference type="ARBA" id="ARBA00022729"/>
    </source>
</evidence>
<accession>A0A2P7SIM0</accession>
<reference evidence="8 9" key="1">
    <citation type="submission" date="2018-03" db="EMBL/GenBank/DDBJ databases">
        <title>The draft genome of Mesorhizobium soli JCM 19897.</title>
        <authorList>
            <person name="Li L."/>
            <person name="Liu L."/>
            <person name="Liang L."/>
            <person name="Wang T."/>
            <person name="Zhang X."/>
        </authorList>
    </citation>
    <scope>NUCLEOTIDE SEQUENCE [LARGE SCALE GENOMIC DNA]</scope>
    <source>
        <strain evidence="8 9">JCM 19897</strain>
    </source>
</reference>
<evidence type="ECO:0000313" key="8">
    <source>
        <dbReference type="EMBL" id="PSJ62330.1"/>
    </source>
</evidence>
<dbReference type="Proteomes" id="UP000240653">
    <property type="component" value="Unassembled WGS sequence"/>
</dbReference>
<evidence type="ECO:0000256" key="6">
    <source>
        <dbReference type="SAM" id="SignalP"/>
    </source>
</evidence>
<evidence type="ECO:0000256" key="4">
    <source>
        <dbReference type="ARBA" id="ARBA00023237"/>
    </source>
</evidence>
<dbReference type="EMBL" id="PXYL01000003">
    <property type="protein sequence ID" value="PSJ62330.1"/>
    <property type="molecule type" value="Genomic_DNA"/>
</dbReference>
<dbReference type="AlphaFoldDB" id="A0A2P7SIM0"/>
<comment type="similarity">
    <text evidence="5">Belongs to the Omp25/RopB family.</text>
</comment>
<dbReference type="Pfam" id="PF13505">
    <property type="entry name" value="OMP_b-brl"/>
    <property type="match status" value="1"/>
</dbReference>
<proteinExistence type="inferred from homology"/>
<evidence type="ECO:0000313" key="9">
    <source>
        <dbReference type="Proteomes" id="UP000240653"/>
    </source>
</evidence>
<keyword evidence="9" id="KW-1185">Reference proteome</keyword>
<gene>
    <name evidence="8" type="ORF">C7I85_08510</name>
</gene>
<dbReference type="InterPro" id="IPR027385">
    <property type="entry name" value="Beta-barrel_OMP"/>
</dbReference>
<keyword evidence="4" id="KW-0998">Cell outer membrane</keyword>
<dbReference type="InterPro" id="IPR011250">
    <property type="entry name" value="OMP/PagP_B-barrel"/>
</dbReference>
<evidence type="ECO:0000256" key="1">
    <source>
        <dbReference type="ARBA" id="ARBA00004442"/>
    </source>
</evidence>